<organism evidence="1">
    <name type="scientific">Rhizophora mucronata</name>
    <name type="common">Asiatic mangrove</name>
    <dbReference type="NCBI Taxonomy" id="61149"/>
    <lineage>
        <taxon>Eukaryota</taxon>
        <taxon>Viridiplantae</taxon>
        <taxon>Streptophyta</taxon>
        <taxon>Embryophyta</taxon>
        <taxon>Tracheophyta</taxon>
        <taxon>Spermatophyta</taxon>
        <taxon>Magnoliopsida</taxon>
        <taxon>eudicotyledons</taxon>
        <taxon>Gunneridae</taxon>
        <taxon>Pentapetalae</taxon>
        <taxon>rosids</taxon>
        <taxon>fabids</taxon>
        <taxon>Malpighiales</taxon>
        <taxon>Rhizophoraceae</taxon>
        <taxon>Rhizophora</taxon>
    </lineage>
</organism>
<name>A0A2P2IT84_RHIMU</name>
<accession>A0A2P2IT84</accession>
<reference evidence="1" key="1">
    <citation type="submission" date="2018-02" db="EMBL/GenBank/DDBJ databases">
        <title>Rhizophora mucronata_Transcriptome.</title>
        <authorList>
            <person name="Meera S.P."/>
            <person name="Sreeshan A."/>
            <person name="Augustine A."/>
        </authorList>
    </citation>
    <scope>NUCLEOTIDE SEQUENCE</scope>
    <source>
        <tissue evidence="1">Leaf</tissue>
    </source>
</reference>
<proteinExistence type="predicted"/>
<sequence length="43" mass="5179">MIILQLYCLHDLLNEFRVREKGEKGTCQPLFVSNEFCIYRTQE</sequence>
<dbReference type="AlphaFoldDB" id="A0A2P2IT84"/>
<protein>
    <submittedName>
        <fullName evidence="1">Uncharacterized protein</fullName>
    </submittedName>
</protein>
<evidence type="ECO:0000313" key="1">
    <source>
        <dbReference type="EMBL" id="MBW84433.1"/>
    </source>
</evidence>
<dbReference type="EMBL" id="GGEC01003950">
    <property type="protein sequence ID" value="MBW84433.1"/>
    <property type="molecule type" value="Transcribed_RNA"/>
</dbReference>